<name>A0A560BG14_AZOBR</name>
<evidence type="ECO:0000313" key="4">
    <source>
        <dbReference type="EMBL" id="TWA71571.1"/>
    </source>
</evidence>
<keyword evidence="2 4" id="KW-0548">Nucleotidyltransferase</keyword>
<dbReference type="PANTHER" id="PTHR43584:SF8">
    <property type="entry name" value="N-ACETYLMURAMATE ALPHA-1-PHOSPHATE URIDYLYLTRANSFERASE"/>
    <property type="match status" value="1"/>
</dbReference>
<evidence type="ECO:0000259" key="3">
    <source>
        <dbReference type="Pfam" id="PF00483"/>
    </source>
</evidence>
<dbReference type="PANTHER" id="PTHR43584">
    <property type="entry name" value="NUCLEOTIDYL TRANSFERASE"/>
    <property type="match status" value="1"/>
</dbReference>
<evidence type="ECO:0000313" key="5">
    <source>
        <dbReference type="Proteomes" id="UP000316083"/>
    </source>
</evidence>
<dbReference type="RefSeq" id="WP_145675111.1">
    <property type="nucleotide sequence ID" value="NZ_VITF01000003.1"/>
</dbReference>
<keyword evidence="1 4" id="KW-0808">Transferase</keyword>
<evidence type="ECO:0000256" key="2">
    <source>
        <dbReference type="ARBA" id="ARBA00022695"/>
    </source>
</evidence>
<accession>A0A560BG14</accession>
<dbReference type="GO" id="GO:0016779">
    <property type="term" value="F:nucleotidyltransferase activity"/>
    <property type="evidence" value="ECO:0007669"/>
    <property type="project" value="UniProtKB-KW"/>
</dbReference>
<dbReference type="EMBL" id="VITF01000003">
    <property type="protein sequence ID" value="TWA71571.1"/>
    <property type="molecule type" value="Genomic_DNA"/>
</dbReference>
<comment type="caution">
    <text evidence="4">The sequence shown here is derived from an EMBL/GenBank/DDBJ whole genome shotgun (WGS) entry which is preliminary data.</text>
</comment>
<organism evidence="4 5">
    <name type="scientific">Azospirillum brasilense</name>
    <dbReference type="NCBI Taxonomy" id="192"/>
    <lineage>
        <taxon>Bacteria</taxon>
        <taxon>Pseudomonadati</taxon>
        <taxon>Pseudomonadota</taxon>
        <taxon>Alphaproteobacteria</taxon>
        <taxon>Rhodospirillales</taxon>
        <taxon>Azospirillaceae</taxon>
        <taxon>Azospirillum</taxon>
    </lineage>
</organism>
<dbReference type="InterPro" id="IPR050065">
    <property type="entry name" value="GlmU-like"/>
</dbReference>
<dbReference type="Gene3D" id="3.90.550.10">
    <property type="entry name" value="Spore Coat Polysaccharide Biosynthesis Protein SpsA, Chain A"/>
    <property type="match status" value="1"/>
</dbReference>
<dbReference type="Proteomes" id="UP000316083">
    <property type="component" value="Unassembled WGS sequence"/>
</dbReference>
<gene>
    <name evidence="4" type="ORF">FBZ82_103549</name>
</gene>
<dbReference type="InterPro" id="IPR005835">
    <property type="entry name" value="NTP_transferase_dom"/>
</dbReference>
<proteinExistence type="predicted"/>
<sequence>MSPVSKKTHTKTMPAPSAAVPQKAMVMAAGLGLRMRPLTLERPKPLIPVMGKPMLDHALDRLEEAGVASAVVNSHYKGEMIAAHLAGRTSPAITLSPEDTLLETGGGVKKALPLLGTDPVYVVNADILWLDGPSPTLARLARHWNPDEMDALLLLMATTKAVGYEGRGDYHMDPLGRLTRRGEQEIAPFVYAGVQIVKPELFGQDTPDGAFSTNRVWDRAQEAGRLFGLAHDGLWFHIGTPDALAETEEMLSMSDVSVVTT</sequence>
<evidence type="ECO:0000256" key="1">
    <source>
        <dbReference type="ARBA" id="ARBA00022679"/>
    </source>
</evidence>
<reference evidence="4 5" key="1">
    <citation type="submission" date="2019-06" db="EMBL/GenBank/DDBJ databases">
        <title>Genomic Encyclopedia of Type Strains, Phase IV (KMG-V): Genome sequencing to study the core and pangenomes of soil and plant-associated prokaryotes.</title>
        <authorList>
            <person name="Whitman W."/>
        </authorList>
    </citation>
    <scope>NUCLEOTIDE SEQUENCE [LARGE SCALE GENOMIC DNA]</scope>
    <source>
        <strain evidence="4 5">BR 11796</strain>
    </source>
</reference>
<protein>
    <submittedName>
        <fullName evidence="4">MurNAc alpha-1-phosphate uridylyltransferase</fullName>
    </submittedName>
</protein>
<dbReference type="AlphaFoldDB" id="A0A560BG14"/>
<dbReference type="Pfam" id="PF00483">
    <property type="entry name" value="NTP_transferase"/>
    <property type="match status" value="1"/>
</dbReference>
<dbReference type="CDD" id="cd06422">
    <property type="entry name" value="NTP_transferase_like_1"/>
    <property type="match status" value="1"/>
</dbReference>
<dbReference type="InterPro" id="IPR029044">
    <property type="entry name" value="Nucleotide-diphossugar_trans"/>
</dbReference>
<dbReference type="SUPFAM" id="SSF53448">
    <property type="entry name" value="Nucleotide-diphospho-sugar transferases"/>
    <property type="match status" value="1"/>
</dbReference>
<feature type="domain" description="Nucleotidyl transferase" evidence="3">
    <location>
        <begin position="23"/>
        <end position="143"/>
    </location>
</feature>